<dbReference type="GO" id="GO:0016740">
    <property type="term" value="F:transferase activity"/>
    <property type="evidence" value="ECO:0007669"/>
    <property type="project" value="UniProtKB-KW"/>
</dbReference>
<dbReference type="Proteomes" id="UP000247790">
    <property type="component" value="Unassembled WGS sequence"/>
</dbReference>
<protein>
    <submittedName>
        <fullName evidence="1">GT2 family glycosyltransferase</fullName>
    </submittedName>
</protein>
<proteinExistence type="predicted"/>
<dbReference type="Gene3D" id="3.90.550.10">
    <property type="entry name" value="Spore Coat Polysaccharide Biosynthesis Protein SpsA, Chain A"/>
    <property type="match status" value="1"/>
</dbReference>
<evidence type="ECO:0000313" key="2">
    <source>
        <dbReference type="EMBL" id="QKS55815.1"/>
    </source>
</evidence>
<keyword evidence="4" id="KW-1185">Reference proteome</keyword>
<dbReference type="CDD" id="cd00761">
    <property type="entry name" value="Glyco_tranf_GTA_type"/>
    <property type="match status" value="1"/>
</dbReference>
<dbReference type="SUPFAM" id="SSF53448">
    <property type="entry name" value="Nucleotide-diphospho-sugar transferases"/>
    <property type="match status" value="1"/>
</dbReference>
<evidence type="ECO:0000313" key="1">
    <source>
        <dbReference type="EMBL" id="PYE51419.1"/>
    </source>
</evidence>
<dbReference type="Proteomes" id="UP000509327">
    <property type="component" value="Chromosome"/>
</dbReference>
<accession>A0A2V4WSS8</accession>
<evidence type="ECO:0000313" key="4">
    <source>
        <dbReference type="Proteomes" id="UP000509327"/>
    </source>
</evidence>
<dbReference type="AlphaFoldDB" id="A0A2V4WSS8"/>
<organism evidence="1 3">
    <name type="scientific">Paenibacillus barcinonensis</name>
    <dbReference type="NCBI Taxonomy" id="198119"/>
    <lineage>
        <taxon>Bacteria</taxon>
        <taxon>Bacillati</taxon>
        <taxon>Bacillota</taxon>
        <taxon>Bacilli</taxon>
        <taxon>Bacillales</taxon>
        <taxon>Paenibacillaceae</taxon>
        <taxon>Paenibacillus</taxon>
    </lineage>
</organism>
<keyword evidence="1" id="KW-0808">Transferase</keyword>
<reference evidence="2 4" key="2">
    <citation type="submission" date="2020-06" db="EMBL/GenBank/DDBJ databases">
        <title>Complete genome of Paenibacillus barcinonensis KACC11450.</title>
        <authorList>
            <person name="Kim M."/>
            <person name="Park Y.-J."/>
            <person name="Shin J.-H."/>
        </authorList>
    </citation>
    <scope>NUCLEOTIDE SEQUENCE [LARGE SCALE GENOMIC DNA]</scope>
    <source>
        <strain evidence="2 4">KACC11450</strain>
    </source>
</reference>
<sequence>MNNVFIGSPVRNRAWVLERHLHSLHQQAVQKQFKYILNDSEDQTEIILQNHHIPYVSHDMGTAHGHLRGQYSYAHLAKLRNRLLEEFLKSDCEYLFSVDTDIVIPPHSLQQLINNDKHICAMLIRNHPQIKAHNALIQGRHVPEFSKGVIPVDWTGAVYLIKREVIAAGVRYAEHTSGEDAAFCEHARALGFDLFVDTGLRPVHVYAEGVELVAELAAS</sequence>
<gene>
    <name evidence="1" type="ORF">DFQ00_102213</name>
    <name evidence="2" type="ORF">HUB98_05380</name>
</gene>
<evidence type="ECO:0000313" key="3">
    <source>
        <dbReference type="Proteomes" id="UP000247790"/>
    </source>
</evidence>
<reference evidence="1 3" key="1">
    <citation type="submission" date="2018-06" db="EMBL/GenBank/DDBJ databases">
        <title>Genomic Encyclopedia of Type Strains, Phase III (KMG-III): the genomes of soil and plant-associated and newly described type strains.</title>
        <authorList>
            <person name="Whitman W."/>
        </authorList>
    </citation>
    <scope>NUCLEOTIDE SEQUENCE [LARGE SCALE GENOMIC DNA]</scope>
    <source>
        <strain evidence="1 3">CECT 7022</strain>
    </source>
</reference>
<dbReference type="EMBL" id="QJSW01000002">
    <property type="protein sequence ID" value="PYE51419.1"/>
    <property type="molecule type" value="Genomic_DNA"/>
</dbReference>
<name>A0A2V4WSS8_PAEBA</name>
<dbReference type="InterPro" id="IPR029044">
    <property type="entry name" value="Nucleotide-diphossugar_trans"/>
</dbReference>
<dbReference type="EMBL" id="CP054614">
    <property type="protein sequence ID" value="QKS55815.1"/>
    <property type="molecule type" value="Genomic_DNA"/>
</dbReference>
<dbReference type="RefSeq" id="WP_167433592.1">
    <property type="nucleotide sequence ID" value="NZ_CP054614.1"/>
</dbReference>